<evidence type="ECO:0000259" key="7">
    <source>
        <dbReference type="SMART" id="SM00849"/>
    </source>
</evidence>
<dbReference type="Gene3D" id="3.60.15.10">
    <property type="entry name" value="Ribonuclease Z/Hydroxyacylglutathione hydrolase-like"/>
    <property type="match status" value="1"/>
</dbReference>
<gene>
    <name evidence="8" type="ORF">NJQ99_04230</name>
</gene>
<dbReference type="PANTHER" id="PTHR43694:SF1">
    <property type="entry name" value="RIBONUCLEASE J"/>
    <property type="match status" value="1"/>
</dbReference>
<evidence type="ECO:0000256" key="3">
    <source>
        <dbReference type="ARBA" id="ARBA00022801"/>
    </source>
</evidence>
<feature type="domain" description="Metallo-beta-lactamase" evidence="7">
    <location>
        <begin position="21"/>
        <end position="219"/>
    </location>
</feature>
<protein>
    <submittedName>
        <fullName evidence="8">Ribonuclease J</fullName>
    </submittedName>
</protein>
<dbReference type="AlphaFoldDB" id="A0A9J6PCT1"/>
<evidence type="ECO:0000256" key="2">
    <source>
        <dbReference type="ARBA" id="ARBA00022723"/>
    </source>
</evidence>
<keyword evidence="9" id="KW-1185">Reference proteome</keyword>
<evidence type="ECO:0000256" key="6">
    <source>
        <dbReference type="ARBA" id="ARBA00022884"/>
    </source>
</evidence>
<dbReference type="Gene3D" id="3.40.50.10710">
    <property type="entry name" value="Metallo-hydrolase/oxidoreductase"/>
    <property type="match status" value="1"/>
</dbReference>
<evidence type="ECO:0000256" key="5">
    <source>
        <dbReference type="ARBA" id="ARBA00022839"/>
    </source>
</evidence>
<dbReference type="GO" id="GO:0046872">
    <property type="term" value="F:metal ion binding"/>
    <property type="evidence" value="ECO:0007669"/>
    <property type="project" value="UniProtKB-KW"/>
</dbReference>
<dbReference type="InterPro" id="IPR042173">
    <property type="entry name" value="RNase_J_2"/>
</dbReference>
<evidence type="ECO:0000256" key="1">
    <source>
        <dbReference type="ARBA" id="ARBA00022722"/>
    </source>
</evidence>
<dbReference type="RefSeq" id="WP_269331547.1">
    <property type="nucleotide sequence ID" value="NZ_JAMZFT010000001.1"/>
</dbReference>
<keyword evidence="5" id="KW-0269">Exonuclease</keyword>
<dbReference type="InterPro" id="IPR036866">
    <property type="entry name" value="RibonucZ/Hydroxyglut_hydro"/>
</dbReference>
<proteinExistence type="predicted"/>
<dbReference type="GO" id="GO:0004527">
    <property type="term" value="F:exonuclease activity"/>
    <property type="evidence" value="ECO:0007669"/>
    <property type="project" value="UniProtKB-KW"/>
</dbReference>
<keyword evidence="4" id="KW-0862">Zinc</keyword>
<dbReference type="GO" id="GO:0003723">
    <property type="term" value="F:RNA binding"/>
    <property type="evidence" value="ECO:0007669"/>
    <property type="project" value="UniProtKB-KW"/>
</dbReference>
<reference evidence="8" key="1">
    <citation type="submission" date="2022-06" db="EMBL/GenBank/DDBJ databases">
        <title>Isolation and Genomics of Futiania mangrovii gen. nov., sp. nov., a Rare and Metabolically-versatile member in the Class Alphaproteobacteria.</title>
        <authorList>
            <person name="Liu L."/>
            <person name="Huang W.-C."/>
            <person name="Pan J."/>
            <person name="Li J."/>
            <person name="Huang Y."/>
            <person name="Du H."/>
            <person name="Liu Y."/>
            <person name="Li M."/>
        </authorList>
    </citation>
    <scope>NUCLEOTIDE SEQUENCE</scope>
    <source>
        <strain evidence="8">FT118</strain>
    </source>
</reference>
<dbReference type="SUPFAM" id="SSF56281">
    <property type="entry name" value="Metallo-hydrolase/oxidoreductase"/>
    <property type="match status" value="1"/>
</dbReference>
<keyword evidence="6" id="KW-0694">RNA-binding</keyword>
<keyword evidence="1" id="KW-0540">Nuclease</keyword>
<dbReference type="PANTHER" id="PTHR43694">
    <property type="entry name" value="RIBONUCLEASE J"/>
    <property type="match status" value="1"/>
</dbReference>
<dbReference type="InterPro" id="IPR011108">
    <property type="entry name" value="RMMBL"/>
</dbReference>
<dbReference type="InterPro" id="IPR041636">
    <property type="entry name" value="RNase_J_C"/>
</dbReference>
<dbReference type="Pfam" id="PF12706">
    <property type="entry name" value="Lactamase_B_2"/>
    <property type="match status" value="1"/>
</dbReference>
<dbReference type="InterPro" id="IPR001279">
    <property type="entry name" value="Metallo-B-lactamas"/>
</dbReference>
<sequence length="559" mass="60422">MSKKDRLVFVPLGGSGEIGMNLNLYGFGPEGDETWIVVDCGVTFAGDGEAPGIDLIFADHAFIAQRRDRLAAIILTHAHEDHVGAIAHMWPDLRAPVYATRFTALMAREKLAEKGLNGQVEIHEVPLGGTVKAGPFSVEYISITHSILEPNALAIRTPLGTVMHTGDWKIDPDPLVGGATDVDRLRQVGAEGVRAIVCDSTNALSPGRSGSEAAVRRGLIEEIGKHKGRVAVTTFASNAARMQTIFEAAAANDRTVVVAGRSIHRMLRIAKDSGYLQNVPDPVDEQDAGYIPRENTLILCTGSQGEARSALWRIATGQHSDIRLELGDTAIFSSKVIPGNEKSIFRLYNTLARLGVTIVTEKQAPIHVSGHPCRDELKDMYGWIRPEIAVPVHGEALHMIEHAKLARDMGVPVTVVPHNGIVIELAPAEGKVVGEVTAGRLYVDGNVLTDAETGPASIRRRMGFAGAMSVVVVLGRNGSRRAEPAVALHGVPELFDRHEGGVVPLIEAEVARAIDRMDADDRMSDDRVVEVARQAARRPFRIDWGKKPMTEVRVIRLGS</sequence>
<dbReference type="CDD" id="cd07714">
    <property type="entry name" value="RNaseJ_MBL-fold"/>
    <property type="match status" value="1"/>
</dbReference>
<keyword evidence="2" id="KW-0479">Metal-binding</keyword>
<dbReference type="InterPro" id="IPR055132">
    <property type="entry name" value="RNase_J_b_CASP"/>
</dbReference>
<dbReference type="Pfam" id="PF07521">
    <property type="entry name" value="RMMBL"/>
    <property type="match status" value="1"/>
</dbReference>
<dbReference type="EMBL" id="JAMZFT010000001">
    <property type="protein sequence ID" value="MCP1335608.1"/>
    <property type="molecule type" value="Genomic_DNA"/>
</dbReference>
<dbReference type="Pfam" id="PF17770">
    <property type="entry name" value="RNase_J_C"/>
    <property type="match status" value="1"/>
</dbReference>
<keyword evidence="3" id="KW-0378">Hydrolase</keyword>
<evidence type="ECO:0000313" key="8">
    <source>
        <dbReference type="EMBL" id="MCP1335608.1"/>
    </source>
</evidence>
<name>A0A9J6PCT1_9PROT</name>
<dbReference type="Proteomes" id="UP001055804">
    <property type="component" value="Unassembled WGS sequence"/>
</dbReference>
<evidence type="ECO:0000313" key="9">
    <source>
        <dbReference type="Proteomes" id="UP001055804"/>
    </source>
</evidence>
<comment type="caution">
    <text evidence="8">The sequence shown here is derived from an EMBL/GenBank/DDBJ whole genome shotgun (WGS) entry which is preliminary data.</text>
</comment>
<accession>A0A9J6PCT1</accession>
<evidence type="ECO:0000256" key="4">
    <source>
        <dbReference type="ARBA" id="ARBA00022833"/>
    </source>
</evidence>
<dbReference type="SMART" id="SM00849">
    <property type="entry name" value="Lactamase_B"/>
    <property type="match status" value="1"/>
</dbReference>
<dbReference type="Pfam" id="PF22505">
    <property type="entry name" value="RNase_J_b_CASP"/>
    <property type="match status" value="1"/>
</dbReference>
<organism evidence="8 9">
    <name type="scientific">Futiania mangrovi</name>
    <dbReference type="NCBI Taxonomy" id="2959716"/>
    <lineage>
        <taxon>Bacteria</taxon>
        <taxon>Pseudomonadati</taxon>
        <taxon>Pseudomonadota</taxon>
        <taxon>Alphaproteobacteria</taxon>
        <taxon>Futianiales</taxon>
        <taxon>Futianiaceae</taxon>
        <taxon>Futiania</taxon>
    </lineage>
</organism>